<name>A0A413B5N2_BACSE</name>
<dbReference type="EMBL" id="QSAF01000012">
    <property type="protein sequence ID" value="RGW33383.1"/>
    <property type="molecule type" value="Genomic_DNA"/>
</dbReference>
<evidence type="ECO:0000256" key="2">
    <source>
        <dbReference type="ARBA" id="ARBA00022475"/>
    </source>
</evidence>
<dbReference type="InterPro" id="IPR037185">
    <property type="entry name" value="EmrE-like"/>
</dbReference>
<dbReference type="GO" id="GO:0005886">
    <property type="term" value="C:plasma membrane"/>
    <property type="evidence" value="ECO:0007669"/>
    <property type="project" value="UniProtKB-SubCell"/>
</dbReference>
<evidence type="ECO:0000313" key="8">
    <source>
        <dbReference type="EMBL" id="RGW33383.1"/>
    </source>
</evidence>
<feature type="transmembrane region" description="Helical" evidence="6">
    <location>
        <begin position="36"/>
        <end position="57"/>
    </location>
</feature>
<reference evidence="8 9" key="1">
    <citation type="submission" date="2018-08" db="EMBL/GenBank/DDBJ databases">
        <title>A genome reference for cultivated species of the human gut microbiota.</title>
        <authorList>
            <person name="Zou Y."/>
            <person name="Xue W."/>
            <person name="Luo G."/>
        </authorList>
    </citation>
    <scope>NUCLEOTIDE SEQUENCE [LARGE SCALE GENOMIC DNA]</scope>
    <source>
        <strain evidence="8 9">AF12-7</strain>
    </source>
</reference>
<keyword evidence="5 6" id="KW-0472">Membrane</keyword>
<keyword evidence="3 6" id="KW-0812">Transmembrane</keyword>
<dbReference type="InterPro" id="IPR050638">
    <property type="entry name" value="AA-Vitamin_Transporters"/>
</dbReference>
<comment type="caution">
    <text evidence="8">The sequence shown here is derived from an EMBL/GenBank/DDBJ whole genome shotgun (WGS) entry which is preliminary data.</text>
</comment>
<feature type="domain" description="EamA" evidence="7">
    <location>
        <begin position="153"/>
        <end position="291"/>
    </location>
</feature>
<evidence type="ECO:0000259" key="7">
    <source>
        <dbReference type="Pfam" id="PF00892"/>
    </source>
</evidence>
<keyword evidence="4 6" id="KW-1133">Transmembrane helix</keyword>
<feature type="transmembrane region" description="Helical" evidence="6">
    <location>
        <begin position="274"/>
        <end position="291"/>
    </location>
</feature>
<dbReference type="Proteomes" id="UP000285150">
    <property type="component" value="Unassembled WGS sequence"/>
</dbReference>
<evidence type="ECO:0000256" key="1">
    <source>
        <dbReference type="ARBA" id="ARBA00004651"/>
    </source>
</evidence>
<dbReference type="AlphaFoldDB" id="A0A413B5N2"/>
<feature type="transmembrane region" description="Helical" evidence="6">
    <location>
        <begin position="218"/>
        <end position="237"/>
    </location>
</feature>
<feature type="transmembrane region" description="Helical" evidence="6">
    <location>
        <begin position="152"/>
        <end position="175"/>
    </location>
</feature>
<proteinExistence type="predicted"/>
<dbReference type="PANTHER" id="PTHR32322">
    <property type="entry name" value="INNER MEMBRANE TRANSPORTER"/>
    <property type="match status" value="1"/>
</dbReference>
<evidence type="ECO:0000256" key="5">
    <source>
        <dbReference type="ARBA" id="ARBA00023136"/>
    </source>
</evidence>
<gene>
    <name evidence="8" type="ORF">DWV77_11155</name>
</gene>
<organism evidence="8 9">
    <name type="scientific">Bacteroides stercoris</name>
    <dbReference type="NCBI Taxonomy" id="46506"/>
    <lineage>
        <taxon>Bacteria</taxon>
        <taxon>Pseudomonadati</taxon>
        <taxon>Bacteroidota</taxon>
        <taxon>Bacteroidia</taxon>
        <taxon>Bacteroidales</taxon>
        <taxon>Bacteroidaceae</taxon>
        <taxon>Bacteroides</taxon>
    </lineage>
</organism>
<feature type="transmembrane region" description="Helical" evidence="6">
    <location>
        <begin position="187"/>
        <end position="206"/>
    </location>
</feature>
<dbReference type="Gene3D" id="1.10.3730.20">
    <property type="match status" value="1"/>
</dbReference>
<accession>A0A413B5N2</accession>
<dbReference type="PANTHER" id="PTHR32322:SF18">
    <property type="entry name" value="S-ADENOSYLMETHIONINE_S-ADENOSYLHOMOCYSTEINE TRANSPORTER"/>
    <property type="match status" value="1"/>
</dbReference>
<dbReference type="Pfam" id="PF00892">
    <property type="entry name" value="EamA"/>
    <property type="match status" value="2"/>
</dbReference>
<evidence type="ECO:0000256" key="4">
    <source>
        <dbReference type="ARBA" id="ARBA00022989"/>
    </source>
</evidence>
<dbReference type="SUPFAM" id="SSF103481">
    <property type="entry name" value="Multidrug resistance efflux transporter EmrE"/>
    <property type="match status" value="2"/>
</dbReference>
<sequence length="298" mass="32742">MNKGLNGHIAMLSTQIICGLNVPVGKSLLAEWMTPIGLASSRVLFATLIFWTIGLVFRREKVNAKDLMVIALGGISGVACTYLSFAWGLNYTTPVHFALIVALNPIVVMLFSVLFLKEAINRRKLTGVLLGIAGAWVLISQMDIAASVENHILGIVFAIVNTVMLGFYLIIIRRVAIKYSPVTLQKWMFLFAALSMLPFSINELYVQPLYQSAFCWQPLLQLVFVLLLATVLNNLLYPVALKGIQPTTASIYINLQPIIASVVAILIGQDIFSWDEPVSAILVISGVLLVSHSQQNKK</sequence>
<feature type="transmembrane region" description="Helical" evidence="6">
    <location>
        <begin position="128"/>
        <end position="146"/>
    </location>
</feature>
<dbReference type="RefSeq" id="WP_117858344.1">
    <property type="nucleotide sequence ID" value="NZ_QSAF01000012.1"/>
</dbReference>
<evidence type="ECO:0000313" key="9">
    <source>
        <dbReference type="Proteomes" id="UP000285150"/>
    </source>
</evidence>
<protein>
    <submittedName>
        <fullName evidence="8">EamA family transporter</fullName>
    </submittedName>
</protein>
<feature type="transmembrane region" description="Helical" evidence="6">
    <location>
        <begin position="249"/>
        <end position="268"/>
    </location>
</feature>
<dbReference type="InterPro" id="IPR000620">
    <property type="entry name" value="EamA_dom"/>
</dbReference>
<feature type="transmembrane region" description="Helical" evidence="6">
    <location>
        <begin position="95"/>
        <end position="116"/>
    </location>
</feature>
<feature type="transmembrane region" description="Helical" evidence="6">
    <location>
        <begin position="69"/>
        <end position="89"/>
    </location>
</feature>
<keyword evidence="2" id="KW-1003">Cell membrane</keyword>
<evidence type="ECO:0000256" key="3">
    <source>
        <dbReference type="ARBA" id="ARBA00022692"/>
    </source>
</evidence>
<evidence type="ECO:0000256" key="6">
    <source>
        <dbReference type="SAM" id="Phobius"/>
    </source>
</evidence>
<feature type="domain" description="EamA" evidence="7">
    <location>
        <begin position="7"/>
        <end position="139"/>
    </location>
</feature>
<comment type="subcellular location">
    <subcellularLocation>
        <location evidence="1">Cell membrane</location>
        <topology evidence="1">Multi-pass membrane protein</topology>
    </subcellularLocation>
</comment>